<protein>
    <recommendedName>
        <fullName evidence="12">Fibroblast growth factor</fullName>
        <shortName evidence="12">FGF</shortName>
    </recommendedName>
</protein>
<dbReference type="PRINTS" id="PR00262">
    <property type="entry name" value="IL1HBGF"/>
</dbReference>
<keyword evidence="4" id="KW-0217">Developmental protein</keyword>
<feature type="compositionally biased region" description="Gly residues" evidence="13">
    <location>
        <begin position="230"/>
        <end position="242"/>
    </location>
</feature>
<name>A0A8U7NG66_CORMO</name>
<keyword evidence="15" id="KW-1185">Reference proteome</keyword>
<evidence type="ECO:0000256" key="6">
    <source>
        <dbReference type="ARBA" id="ARBA00022657"/>
    </source>
</evidence>
<feature type="compositionally biased region" description="Low complexity" evidence="13">
    <location>
        <begin position="175"/>
        <end position="194"/>
    </location>
</feature>
<dbReference type="GO" id="GO:0008083">
    <property type="term" value="F:growth factor activity"/>
    <property type="evidence" value="ECO:0007669"/>
    <property type="project" value="UniProtKB-KW"/>
</dbReference>
<dbReference type="GO" id="GO:0005576">
    <property type="term" value="C:extracellular region"/>
    <property type="evidence" value="ECO:0007669"/>
    <property type="project" value="UniProtKB-SubCell"/>
</dbReference>
<feature type="region of interest" description="Disordered" evidence="13">
    <location>
        <begin position="342"/>
        <end position="388"/>
    </location>
</feature>
<feature type="compositionally biased region" description="Polar residues" evidence="13">
    <location>
        <begin position="347"/>
        <end position="358"/>
    </location>
</feature>
<evidence type="ECO:0000256" key="11">
    <source>
        <dbReference type="ARBA" id="ARBA00023246"/>
    </source>
</evidence>
<accession>A0A8U7NG66</accession>
<dbReference type="InterPro" id="IPR008996">
    <property type="entry name" value="IL1/FGF"/>
</dbReference>
<feature type="region of interest" description="Disordered" evidence="13">
    <location>
        <begin position="157"/>
        <end position="242"/>
    </location>
</feature>
<evidence type="ECO:0000256" key="5">
    <source>
        <dbReference type="ARBA" id="ARBA00022525"/>
    </source>
</evidence>
<dbReference type="GO" id="GO:0008201">
    <property type="term" value="F:heparin binding"/>
    <property type="evidence" value="ECO:0007669"/>
    <property type="project" value="UniProtKB-KW"/>
</dbReference>
<dbReference type="Pfam" id="PF00167">
    <property type="entry name" value="FGF"/>
    <property type="match status" value="1"/>
</dbReference>
<keyword evidence="5" id="KW-0964">Secreted</keyword>
<dbReference type="GO" id="GO:0051781">
    <property type="term" value="P:positive regulation of cell division"/>
    <property type="evidence" value="ECO:0007669"/>
    <property type="project" value="UniProtKB-KW"/>
</dbReference>
<dbReference type="AlphaFoldDB" id="A0A8U7NG66"/>
<sequence>MSPRMSSEEPPGQAWAGCSTGPGLLHMEWRDPQSPPAPLSLPVPLLRLPACPSPALSPPVPLLPCPCLSLSCPVPVCPSPALSPPVPLLPALVAAGGRWQRAGPGLTAVHSKAAARSEHIFNVFISRQLPARLLWGGGNGHKEANGAGRLRLCSRARASHSPGDAGRGGRGMQGRPGPMCSPQPASTSPASAAQGRQGQKGLCSRRGTGLEAGRDGSRWQGLSPSRGRAGRGPGRVSGKGGGWIQSLSFTWAGVQPQNSRPKTRSHERKKIARRRIIHPYFPDRCGCRAAAGAASPGPLRCPPRGPAHSRCRCPAAGPCLALGHPGVLRGAWVWSCGSEGWSEGQGDPSTSPSTSGQVSGAAARLPPALSPAHLDPPQPGPGRGCGMAEGEITTFTALTEKFNLPPGNYKKPKLLYCSNGGHFLRILPDGTVDGTRDRSDEHIQLQLSAESVGVVHIKSTQSGQYLAMDTNGLLYGSQLLGEECLFLERLEENHYNTYVSKMHADKNWFVGLKKNGNSKLGPRTHYGQKAILFLPLPVSAD</sequence>
<dbReference type="GO" id="GO:0005634">
    <property type="term" value="C:nucleus"/>
    <property type="evidence" value="ECO:0007669"/>
    <property type="project" value="UniProtKB-SubCell"/>
</dbReference>
<keyword evidence="6" id="KW-0037">Angiogenesis</keyword>
<evidence type="ECO:0000256" key="3">
    <source>
        <dbReference type="ARBA" id="ARBA00007936"/>
    </source>
</evidence>
<organism evidence="14 15">
    <name type="scientific">Corvus moneduloides</name>
    <name type="common">New Caledonian crow</name>
    <dbReference type="NCBI Taxonomy" id="1196302"/>
    <lineage>
        <taxon>Eukaryota</taxon>
        <taxon>Metazoa</taxon>
        <taxon>Chordata</taxon>
        <taxon>Craniata</taxon>
        <taxon>Vertebrata</taxon>
        <taxon>Euteleostomi</taxon>
        <taxon>Archelosauria</taxon>
        <taxon>Archosauria</taxon>
        <taxon>Dinosauria</taxon>
        <taxon>Saurischia</taxon>
        <taxon>Theropoda</taxon>
        <taxon>Coelurosauria</taxon>
        <taxon>Aves</taxon>
        <taxon>Neognathae</taxon>
        <taxon>Neoaves</taxon>
        <taxon>Telluraves</taxon>
        <taxon>Australaves</taxon>
        <taxon>Passeriformes</taxon>
        <taxon>Corvoidea</taxon>
        <taxon>Corvidae</taxon>
        <taxon>Corvus</taxon>
    </lineage>
</organism>
<keyword evidence="10" id="KW-0539">Nucleus</keyword>
<reference evidence="14" key="2">
    <citation type="submission" date="2025-08" db="UniProtKB">
        <authorList>
            <consortium name="Ensembl"/>
        </authorList>
    </citation>
    <scope>IDENTIFICATION</scope>
</reference>
<keyword evidence="9" id="KW-0339">Growth factor</keyword>
<reference evidence="15" key="1">
    <citation type="submission" date="2019-10" db="EMBL/GenBank/DDBJ databases">
        <title>Corvus moneduloides (New Caledonian crow) genome, bCorMon1, primary haplotype.</title>
        <authorList>
            <person name="Rutz C."/>
            <person name="Fungtammasan C."/>
            <person name="Mountcastle J."/>
            <person name="Formenti G."/>
            <person name="Chow W."/>
            <person name="Howe K."/>
            <person name="Steele M.P."/>
            <person name="Fernandes J."/>
            <person name="Gilbert M.T.P."/>
            <person name="Fedrigo O."/>
            <person name="Jarvis E.D."/>
            <person name="Gemmell N."/>
        </authorList>
    </citation>
    <scope>NUCLEOTIDE SEQUENCE [LARGE SCALE GENOMIC DNA]</scope>
</reference>
<reference evidence="14" key="3">
    <citation type="submission" date="2025-09" db="UniProtKB">
        <authorList>
            <consortium name="Ensembl"/>
        </authorList>
    </citation>
    <scope>IDENTIFICATION</scope>
</reference>
<comment type="similarity">
    <text evidence="3 12">Belongs to the heparin-binding growth factors family.</text>
</comment>
<evidence type="ECO:0000313" key="15">
    <source>
        <dbReference type="Proteomes" id="UP000694553"/>
    </source>
</evidence>
<dbReference type="GO" id="GO:0001525">
    <property type="term" value="P:angiogenesis"/>
    <property type="evidence" value="ECO:0007669"/>
    <property type="project" value="UniProtKB-KW"/>
</dbReference>
<keyword evidence="11" id="KW-0497">Mitogen</keyword>
<feature type="compositionally biased region" description="Low complexity" evidence="13">
    <location>
        <begin position="361"/>
        <end position="373"/>
    </location>
</feature>
<gene>
    <name evidence="14" type="primary">FGF1</name>
</gene>
<feature type="compositionally biased region" description="Gly residues" evidence="13">
    <location>
        <begin position="165"/>
        <end position="174"/>
    </location>
</feature>
<evidence type="ECO:0000256" key="8">
    <source>
        <dbReference type="ARBA" id="ARBA00022782"/>
    </source>
</evidence>
<dbReference type="SMART" id="SM00442">
    <property type="entry name" value="FGF"/>
    <property type="match status" value="1"/>
</dbReference>
<dbReference type="FunFam" id="2.80.10.50:FF:000020">
    <property type="entry name" value="Fibroblast growth factor 1"/>
    <property type="match status" value="1"/>
</dbReference>
<dbReference type="SUPFAM" id="SSF50353">
    <property type="entry name" value="Cytokine"/>
    <property type="match status" value="1"/>
</dbReference>
<evidence type="ECO:0000313" key="14">
    <source>
        <dbReference type="Ensembl" id="ENSCMUP00000031476.1"/>
    </source>
</evidence>
<proteinExistence type="inferred from homology"/>
<feature type="region of interest" description="Disordered" evidence="13">
    <location>
        <begin position="1"/>
        <end position="32"/>
    </location>
</feature>
<evidence type="ECO:0000256" key="9">
    <source>
        <dbReference type="ARBA" id="ARBA00023030"/>
    </source>
</evidence>
<dbReference type="Gene3D" id="2.80.10.50">
    <property type="match status" value="1"/>
</dbReference>
<dbReference type="CDD" id="cd23313">
    <property type="entry name" value="beta-trefoil_FGF1"/>
    <property type="match status" value="1"/>
</dbReference>
<dbReference type="Proteomes" id="UP000694553">
    <property type="component" value="Unassembled WGS sequence"/>
</dbReference>
<evidence type="ECO:0000256" key="13">
    <source>
        <dbReference type="SAM" id="MobiDB-lite"/>
    </source>
</evidence>
<evidence type="ECO:0000256" key="7">
    <source>
        <dbReference type="ARBA" id="ARBA00022674"/>
    </source>
</evidence>
<evidence type="ECO:0000256" key="12">
    <source>
        <dbReference type="RuleBase" id="RU049442"/>
    </source>
</evidence>
<evidence type="ECO:0000256" key="4">
    <source>
        <dbReference type="ARBA" id="ARBA00022473"/>
    </source>
</evidence>
<dbReference type="PRINTS" id="PR00263">
    <property type="entry name" value="HBGFFGF"/>
</dbReference>
<evidence type="ECO:0000256" key="1">
    <source>
        <dbReference type="ARBA" id="ARBA00004123"/>
    </source>
</evidence>
<evidence type="ECO:0000256" key="2">
    <source>
        <dbReference type="ARBA" id="ARBA00004613"/>
    </source>
</evidence>
<keyword evidence="7" id="KW-0358">Heparin-binding</keyword>
<dbReference type="GO" id="GO:0003347">
    <property type="term" value="P:epicardial cell to mesenchymal cell transition"/>
    <property type="evidence" value="ECO:0007669"/>
    <property type="project" value="UniProtKB-ARBA"/>
</dbReference>
<comment type="subcellular location">
    <subcellularLocation>
        <location evidence="1">Nucleus</location>
    </subcellularLocation>
    <subcellularLocation>
        <location evidence="2">Secreted</location>
    </subcellularLocation>
</comment>
<dbReference type="PANTHER" id="PTHR11486">
    <property type="entry name" value="FIBROBLAST GROWTH FACTOR"/>
    <property type="match status" value="1"/>
</dbReference>
<evidence type="ECO:0000256" key="10">
    <source>
        <dbReference type="ARBA" id="ARBA00023242"/>
    </source>
</evidence>
<dbReference type="InterPro" id="IPR002209">
    <property type="entry name" value="Fibroblast_GF_fam"/>
</dbReference>
<keyword evidence="8" id="KW-0221">Differentiation</keyword>
<dbReference type="PROSITE" id="PS00247">
    <property type="entry name" value="HBGF_FGF"/>
    <property type="match status" value="1"/>
</dbReference>
<dbReference type="Ensembl" id="ENSCMUT00000033569.1">
    <property type="protein sequence ID" value="ENSCMUP00000031476.1"/>
    <property type="gene ID" value="ENSCMUG00000019038.1"/>
</dbReference>